<proteinExistence type="predicted"/>
<name>A0A1Y5Q992_9GAMM</name>
<dbReference type="EMBL" id="FLTS01000001">
    <property type="protein sequence ID" value="SBV37795.1"/>
    <property type="molecule type" value="Genomic_DNA"/>
</dbReference>
<gene>
    <name evidence="1" type="ORF">STPYR_12738</name>
</gene>
<reference evidence="1" key="1">
    <citation type="submission" date="2016-03" db="EMBL/GenBank/DDBJ databases">
        <authorList>
            <person name="Ploux O."/>
        </authorList>
    </citation>
    <scope>NUCLEOTIDE SEQUENCE</scope>
    <source>
        <strain evidence="1">UC10</strain>
    </source>
</reference>
<organism evidence="1">
    <name type="scientific">uncultured Stenotrophomonas sp</name>
    <dbReference type="NCBI Taxonomy" id="165438"/>
    <lineage>
        <taxon>Bacteria</taxon>
        <taxon>Pseudomonadati</taxon>
        <taxon>Pseudomonadota</taxon>
        <taxon>Gammaproteobacteria</taxon>
        <taxon>Lysobacterales</taxon>
        <taxon>Lysobacteraceae</taxon>
        <taxon>Stenotrophomonas</taxon>
        <taxon>environmental samples</taxon>
    </lineage>
</organism>
<accession>A0A1Y5Q992</accession>
<sequence>MQHREPFWLVWNPQGYNPQCKHNTEEGATREAERLARANPGQTFIVMESVGALVVDNIQRTDLRPGNDLPF</sequence>
<dbReference type="AlphaFoldDB" id="A0A1Y5Q992"/>
<evidence type="ECO:0000313" key="1">
    <source>
        <dbReference type="EMBL" id="SBV37795.1"/>
    </source>
</evidence>
<protein>
    <submittedName>
        <fullName evidence="1">Uncharacterized protein</fullName>
    </submittedName>
</protein>